<dbReference type="Proteomes" id="UP001212997">
    <property type="component" value="Unassembled WGS sequence"/>
</dbReference>
<keyword evidence="4" id="KW-0560">Oxidoreductase</keyword>
<name>A0AAD5YP15_9APHY</name>
<reference evidence="8" key="1">
    <citation type="submission" date="2022-07" db="EMBL/GenBank/DDBJ databases">
        <title>Genome Sequence of Physisporinus lineatus.</title>
        <authorList>
            <person name="Buettner E."/>
        </authorList>
    </citation>
    <scope>NUCLEOTIDE SEQUENCE</scope>
    <source>
        <strain evidence="8">VT162</strain>
    </source>
</reference>
<dbReference type="AlphaFoldDB" id="A0AAD5YP15"/>
<protein>
    <recommendedName>
        <fullName evidence="7">Fe2OG dioxygenase domain-containing protein</fullName>
    </recommendedName>
</protein>
<dbReference type="InterPro" id="IPR006620">
    <property type="entry name" value="Pro_4_hyd_alph"/>
</dbReference>
<dbReference type="InterPro" id="IPR005123">
    <property type="entry name" value="Oxoglu/Fe-dep_dioxygenase_dom"/>
</dbReference>
<feature type="region of interest" description="Disordered" evidence="6">
    <location>
        <begin position="357"/>
        <end position="383"/>
    </location>
</feature>
<proteinExistence type="predicted"/>
<evidence type="ECO:0000256" key="6">
    <source>
        <dbReference type="SAM" id="MobiDB-lite"/>
    </source>
</evidence>
<dbReference type="GO" id="GO:0016705">
    <property type="term" value="F:oxidoreductase activity, acting on paired donors, with incorporation or reduction of molecular oxygen"/>
    <property type="evidence" value="ECO:0007669"/>
    <property type="project" value="InterPro"/>
</dbReference>
<dbReference type="PROSITE" id="PS51471">
    <property type="entry name" value="FE2OG_OXY"/>
    <property type="match status" value="1"/>
</dbReference>
<dbReference type="GO" id="GO:0051213">
    <property type="term" value="F:dioxygenase activity"/>
    <property type="evidence" value="ECO:0007669"/>
    <property type="project" value="UniProtKB-KW"/>
</dbReference>
<evidence type="ECO:0000313" key="8">
    <source>
        <dbReference type="EMBL" id="KAJ3491967.1"/>
    </source>
</evidence>
<sequence length="447" mass="50449">MDGKLETLRQSLAAKAPYRAGVVDVDPKNLILFYGKDRKAGRIDFNDVTSEELEHLASTCDPATFGVKNEDVFDESYRKAGKLDSDFFASRLDLDATKLLDMALDDLMEGDGDPRARVEAEIYKLNVYGEGSFFKPHVDTPRGENMFGSLVIVFKTPHEGGSLIVRDHGQEWTFDSAGAVATHEEPCVGYIAFYSDVEHEVTPVTKGYRVTLTYNLYSTEKPLSIDHPHLTSDAEKIKVNLQALLDDPSFLPEGGYLGFGLNRYYPVPRFDVNRDFNTIIHNLKGNDAALVAACKDLPIKAHFRAALRTDVQLGVYVVSPMFDLIDIPYHYYVEGPLTYYLREYFGGLVVNPRRRLKNSNKDRSNGQDLPDESSYPDDYDDEDPRPDIEVFWVNRLQEHSNQLQSPVLCYGNEPSWEYLYAYICLIASIGPYGARDAKWDGGKVQSQ</sequence>
<dbReference type="GO" id="GO:0005506">
    <property type="term" value="F:iron ion binding"/>
    <property type="evidence" value="ECO:0007669"/>
    <property type="project" value="InterPro"/>
</dbReference>
<evidence type="ECO:0000256" key="2">
    <source>
        <dbReference type="ARBA" id="ARBA00022723"/>
    </source>
</evidence>
<dbReference type="InterPro" id="IPR044862">
    <property type="entry name" value="Pro_4_hyd_alph_FE2OG_OXY"/>
</dbReference>
<keyword evidence="3" id="KW-0223">Dioxygenase</keyword>
<evidence type="ECO:0000256" key="5">
    <source>
        <dbReference type="ARBA" id="ARBA00023004"/>
    </source>
</evidence>
<evidence type="ECO:0000256" key="1">
    <source>
        <dbReference type="ARBA" id="ARBA00001961"/>
    </source>
</evidence>
<feature type="domain" description="Fe2OG dioxygenase" evidence="7">
    <location>
        <begin position="119"/>
        <end position="218"/>
    </location>
</feature>
<evidence type="ECO:0000256" key="4">
    <source>
        <dbReference type="ARBA" id="ARBA00023002"/>
    </source>
</evidence>
<feature type="compositionally biased region" description="Acidic residues" evidence="6">
    <location>
        <begin position="369"/>
        <end position="383"/>
    </location>
</feature>
<evidence type="ECO:0000256" key="3">
    <source>
        <dbReference type="ARBA" id="ARBA00022964"/>
    </source>
</evidence>
<dbReference type="Gene3D" id="2.60.120.620">
    <property type="entry name" value="q2cbj1_9rhob like domain"/>
    <property type="match status" value="1"/>
</dbReference>
<accession>A0AAD5YP15</accession>
<keyword evidence="5" id="KW-0408">Iron</keyword>
<dbReference type="PANTHER" id="PTHR33099">
    <property type="entry name" value="FE2OG DIOXYGENASE DOMAIN-CONTAINING PROTEIN"/>
    <property type="match status" value="1"/>
</dbReference>
<keyword evidence="2" id="KW-0479">Metal-binding</keyword>
<dbReference type="PANTHER" id="PTHR33099:SF14">
    <property type="entry name" value="PROLYL 4-HYDROXYLASE ALPHA SUBUNIT FE(2+) 2OG DIOXYGENASE DOMAIN-CONTAINING PROTEIN"/>
    <property type="match status" value="1"/>
</dbReference>
<comment type="caution">
    <text evidence="8">The sequence shown here is derived from an EMBL/GenBank/DDBJ whole genome shotgun (WGS) entry which is preliminary data.</text>
</comment>
<keyword evidence="9" id="KW-1185">Reference proteome</keyword>
<evidence type="ECO:0000259" key="7">
    <source>
        <dbReference type="PROSITE" id="PS51471"/>
    </source>
</evidence>
<dbReference type="GO" id="GO:0031418">
    <property type="term" value="F:L-ascorbic acid binding"/>
    <property type="evidence" value="ECO:0007669"/>
    <property type="project" value="InterPro"/>
</dbReference>
<evidence type="ECO:0000313" key="9">
    <source>
        <dbReference type="Proteomes" id="UP001212997"/>
    </source>
</evidence>
<comment type="cofactor">
    <cofactor evidence="1">
        <name>L-ascorbate</name>
        <dbReference type="ChEBI" id="CHEBI:38290"/>
    </cofactor>
</comment>
<dbReference type="SMART" id="SM00702">
    <property type="entry name" value="P4Hc"/>
    <property type="match status" value="1"/>
</dbReference>
<gene>
    <name evidence="8" type="ORF">NLI96_g259</name>
</gene>
<dbReference type="Pfam" id="PF13640">
    <property type="entry name" value="2OG-FeII_Oxy_3"/>
    <property type="match status" value="1"/>
</dbReference>
<dbReference type="EMBL" id="JANAWD010000004">
    <property type="protein sequence ID" value="KAJ3491967.1"/>
    <property type="molecule type" value="Genomic_DNA"/>
</dbReference>
<organism evidence="8 9">
    <name type="scientific">Meripilus lineatus</name>
    <dbReference type="NCBI Taxonomy" id="2056292"/>
    <lineage>
        <taxon>Eukaryota</taxon>
        <taxon>Fungi</taxon>
        <taxon>Dikarya</taxon>
        <taxon>Basidiomycota</taxon>
        <taxon>Agaricomycotina</taxon>
        <taxon>Agaricomycetes</taxon>
        <taxon>Polyporales</taxon>
        <taxon>Meripilaceae</taxon>
        <taxon>Meripilus</taxon>
    </lineage>
</organism>